<reference evidence="1 2" key="1">
    <citation type="journal article" date="2017" name="Mol. Ecol.">
        <title>Comparative and population genomic landscape of Phellinus noxius: A hypervariable fungus causing root rot in trees.</title>
        <authorList>
            <person name="Chung C.L."/>
            <person name="Lee T.J."/>
            <person name="Akiba M."/>
            <person name="Lee H.H."/>
            <person name="Kuo T.H."/>
            <person name="Liu D."/>
            <person name="Ke H.M."/>
            <person name="Yokoi T."/>
            <person name="Roa M.B."/>
            <person name="Lu M.J."/>
            <person name="Chang Y.Y."/>
            <person name="Ann P.J."/>
            <person name="Tsai J.N."/>
            <person name="Chen C.Y."/>
            <person name="Tzean S.S."/>
            <person name="Ota Y."/>
            <person name="Hattori T."/>
            <person name="Sahashi N."/>
            <person name="Liou R.F."/>
            <person name="Kikuchi T."/>
            <person name="Tsai I.J."/>
        </authorList>
    </citation>
    <scope>NUCLEOTIDE SEQUENCE [LARGE SCALE GENOMIC DNA]</scope>
    <source>
        <strain evidence="1 2">FFPRI411160</strain>
    </source>
</reference>
<protein>
    <submittedName>
        <fullName evidence="1">Uncharacterized protein</fullName>
    </submittedName>
</protein>
<gene>
    <name evidence="1" type="ORF">PNOK_0011800</name>
</gene>
<keyword evidence="2" id="KW-1185">Reference proteome</keyword>
<name>A0A286UTZ4_9AGAM</name>
<sequence length="95" mass="10574">MEIVSISSPLDSKPIPKILITSVKWTPVYFESIGLMTGNQRCISAILSRLQGGECEVSEEVNLKGRSESLNSEHDSAGFRAQRTKETLGRLFYLQ</sequence>
<evidence type="ECO:0000313" key="1">
    <source>
        <dbReference type="EMBL" id="PAV23051.1"/>
    </source>
</evidence>
<dbReference type="AlphaFoldDB" id="A0A286UTZ4"/>
<dbReference type="InParanoid" id="A0A286UTZ4"/>
<accession>A0A286UTZ4</accession>
<comment type="caution">
    <text evidence="1">The sequence shown here is derived from an EMBL/GenBank/DDBJ whole genome shotgun (WGS) entry which is preliminary data.</text>
</comment>
<proteinExistence type="predicted"/>
<dbReference type="EMBL" id="NBII01000001">
    <property type="protein sequence ID" value="PAV23051.1"/>
    <property type="molecule type" value="Genomic_DNA"/>
</dbReference>
<organism evidence="1 2">
    <name type="scientific">Pyrrhoderma noxium</name>
    <dbReference type="NCBI Taxonomy" id="2282107"/>
    <lineage>
        <taxon>Eukaryota</taxon>
        <taxon>Fungi</taxon>
        <taxon>Dikarya</taxon>
        <taxon>Basidiomycota</taxon>
        <taxon>Agaricomycotina</taxon>
        <taxon>Agaricomycetes</taxon>
        <taxon>Hymenochaetales</taxon>
        <taxon>Hymenochaetaceae</taxon>
        <taxon>Pyrrhoderma</taxon>
    </lineage>
</organism>
<dbReference type="Proteomes" id="UP000217199">
    <property type="component" value="Unassembled WGS sequence"/>
</dbReference>
<evidence type="ECO:0000313" key="2">
    <source>
        <dbReference type="Proteomes" id="UP000217199"/>
    </source>
</evidence>